<keyword evidence="6" id="KW-0472">Membrane</keyword>
<evidence type="ECO:0000256" key="4">
    <source>
        <dbReference type="ARBA" id="ARBA00022824"/>
    </source>
</evidence>
<dbReference type="Proteomes" id="UP000653305">
    <property type="component" value="Unassembled WGS sequence"/>
</dbReference>
<dbReference type="OrthoDB" id="8918678at2759"/>
<evidence type="ECO:0000256" key="7">
    <source>
        <dbReference type="SAM" id="MobiDB-lite"/>
    </source>
</evidence>
<feature type="domain" description="Sec16 Sec23-binding" evidence="8">
    <location>
        <begin position="781"/>
        <end position="1069"/>
    </location>
</feature>
<dbReference type="InterPro" id="IPR024340">
    <property type="entry name" value="Sec16_CCD"/>
</dbReference>
<keyword evidence="5 6" id="KW-0931">ER-Golgi transport</keyword>
<feature type="region of interest" description="Disordered" evidence="7">
    <location>
        <begin position="1132"/>
        <end position="1164"/>
    </location>
</feature>
<keyword evidence="6" id="KW-0653">Protein transport</keyword>
<dbReference type="PANTHER" id="PTHR13402:SF6">
    <property type="entry name" value="SECRETORY 16, ISOFORM I"/>
    <property type="match status" value="1"/>
</dbReference>
<evidence type="ECO:0000313" key="10">
    <source>
        <dbReference type="EMBL" id="GFP93063.1"/>
    </source>
</evidence>
<evidence type="ECO:0000256" key="3">
    <source>
        <dbReference type="ARBA" id="ARBA00022448"/>
    </source>
</evidence>
<organism evidence="10 11">
    <name type="scientific">Phtheirospermum japonicum</name>
    <dbReference type="NCBI Taxonomy" id="374723"/>
    <lineage>
        <taxon>Eukaryota</taxon>
        <taxon>Viridiplantae</taxon>
        <taxon>Streptophyta</taxon>
        <taxon>Embryophyta</taxon>
        <taxon>Tracheophyta</taxon>
        <taxon>Spermatophyta</taxon>
        <taxon>Magnoliopsida</taxon>
        <taxon>eudicotyledons</taxon>
        <taxon>Gunneridae</taxon>
        <taxon>Pentapetalae</taxon>
        <taxon>asterids</taxon>
        <taxon>lamiids</taxon>
        <taxon>Lamiales</taxon>
        <taxon>Orobanchaceae</taxon>
        <taxon>Orobanchaceae incertae sedis</taxon>
        <taxon>Phtheirospermum</taxon>
    </lineage>
</organism>
<dbReference type="PANTHER" id="PTHR13402">
    <property type="entry name" value="RGPR-RELATED"/>
    <property type="match status" value="1"/>
</dbReference>
<dbReference type="Gene3D" id="1.25.40.1030">
    <property type="match status" value="1"/>
</dbReference>
<keyword evidence="11" id="KW-1185">Reference proteome</keyword>
<gene>
    <name evidence="10" type="ORF">PHJA_001450600</name>
</gene>
<dbReference type="GO" id="GO:0000139">
    <property type="term" value="C:Golgi membrane"/>
    <property type="evidence" value="ECO:0007669"/>
    <property type="project" value="UniProtKB-SubCell"/>
</dbReference>
<dbReference type="GO" id="GO:0015031">
    <property type="term" value="P:protein transport"/>
    <property type="evidence" value="ECO:0007669"/>
    <property type="project" value="UniProtKB-KW"/>
</dbReference>
<dbReference type="GO" id="GO:0070971">
    <property type="term" value="C:endoplasmic reticulum exit site"/>
    <property type="evidence" value="ECO:0007669"/>
    <property type="project" value="UniProtKB-ARBA"/>
</dbReference>
<evidence type="ECO:0000256" key="1">
    <source>
        <dbReference type="ARBA" id="ARBA00004240"/>
    </source>
</evidence>
<dbReference type="CDD" id="cd09233">
    <property type="entry name" value="ACE1-Sec16-like"/>
    <property type="match status" value="1"/>
</dbReference>
<keyword evidence="3 6" id="KW-0813">Transport</keyword>
<keyword evidence="6" id="KW-0333">Golgi apparatus</keyword>
<dbReference type="InterPro" id="IPR024298">
    <property type="entry name" value="Sec16_Sec23-bd"/>
</dbReference>
<evidence type="ECO:0000259" key="8">
    <source>
        <dbReference type="Pfam" id="PF12931"/>
    </source>
</evidence>
<comment type="subcellular location">
    <subcellularLocation>
        <location evidence="1">Endoplasmic reticulum</location>
    </subcellularLocation>
    <subcellularLocation>
        <location evidence="6">Golgi apparatus membrane</location>
    </subcellularLocation>
</comment>
<feature type="compositionally biased region" description="Polar residues" evidence="7">
    <location>
        <begin position="1443"/>
        <end position="1452"/>
    </location>
</feature>
<dbReference type="GO" id="GO:0012507">
    <property type="term" value="C:ER to Golgi transport vesicle membrane"/>
    <property type="evidence" value="ECO:0007669"/>
    <property type="project" value="TreeGrafter"/>
</dbReference>
<name>A0A830CAP8_9LAMI</name>
<dbReference type="Pfam" id="PF12931">
    <property type="entry name" value="TPR_Sec16"/>
    <property type="match status" value="1"/>
</dbReference>
<evidence type="ECO:0000259" key="9">
    <source>
        <dbReference type="Pfam" id="PF12932"/>
    </source>
</evidence>
<dbReference type="GO" id="GO:0007030">
    <property type="term" value="P:Golgi organization"/>
    <property type="evidence" value="ECO:0007669"/>
    <property type="project" value="TreeGrafter"/>
</dbReference>
<evidence type="ECO:0000256" key="2">
    <source>
        <dbReference type="ARBA" id="ARBA00005927"/>
    </source>
</evidence>
<evidence type="ECO:0000256" key="5">
    <source>
        <dbReference type="ARBA" id="ARBA00022892"/>
    </source>
</evidence>
<protein>
    <recommendedName>
        <fullName evidence="6">Protein transport protein sec16</fullName>
    </recommendedName>
</protein>
<dbReference type="GO" id="GO:0016192">
    <property type="term" value="P:vesicle-mediated transport"/>
    <property type="evidence" value="ECO:0007669"/>
    <property type="project" value="UniProtKB-KW"/>
</dbReference>
<comment type="similarity">
    <text evidence="2 6">Belongs to the SEC16 family.</text>
</comment>
<dbReference type="Pfam" id="PF12932">
    <property type="entry name" value="Sec16"/>
    <property type="match status" value="1"/>
</dbReference>
<feature type="domain" description="Sec16 central conserved" evidence="9">
    <location>
        <begin position="599"/>
        <end position="720"/>
    </location>
</feature>
<sequence>MAMNPPPFAVEDGTDDDFFDKLVNDDEDVGFKVTTSWASGGLVLTDGNESDEAKAFANLSINELDDSDELNFDNTSNHMGVDDLCATMETVEHINKVGIVEERGNPLVSSSSFEFDSLIQNLGNENRGTEVLPDATVVSNTTDEGISDVTMLSKSSGGTEAPGVKEVGWSAFRADSAQNDGNGFGSYSDFFSKFEGDNTGDDFAHMVGDTSKNGTLGDTGNALHGSSYVDNSNKYNGGCNDVIVADQSSFMQDLNSRQYWENQYPGWKYDPNTGQWYQVDGYDAGERVQSNVDSSISSTRGVADKQEALSYMQQTAQSVSGAVATTESVTNWNQVSQVSDAAETATNWNQVSQLNGDSSNGIPSDWNLAPRENNCYPPHMVFDPQYPGWYYNTIAQNWFALSSYTAPAQSTTHGEMQMNQDEYASTETLARNNSPKAYSTNGQDNRYISRGFSTQGTDKNWSGSVRNYNQQSSRTWQPETVASSEATSMYNGNQAMGNQYGQNVSLNIHGNHKISVHYGVKSPHYENLSQDDDNFSVVGGGNLSQHLNDATINQNDQKHVSNDFYSNQNSVNFPQQQIHNAHISYTPVSGRSSAGRPAHAMVGFGFGGKLIVIRHNSIENLNFGCQNPVGGSISILNLAEVVNSNADTLNHGMSVSNYFQALCRQSILGPLTGGSVSTKEVNKWIDERITNLKSADMDHRRAEVLSLLLSLLKISCQYYGKLRSPYGTDAVLKESDSPESAVAKLFASARSGSQVSQYGAVAQCLQQLPSEGQMRVNAVKVQNLLVSGRKKEALQCAQEGQLWGPALVLAAQLGDQFYVETVKQMALRHLVAGSPLRTLCLLIAGQPADVFSTESTGVSSMNGAVNMSQQPAQLCNNDMLDDWEENLAVITANRTKDVELVLIHLGDCLWKERSDIIAAHICYLVAEANFEPYSDSARLCLIGADHWKFPRTYSTPEAIQRTEIYEYSKTLGNSQFVLLTFQPYKFVYALMLAEVGRISEALKYCQAVLKSLKTGRSPEVEILRHLVSSLEERIKAHQQGGFSSNLAPKEFIGKLLNLFDSTAHRVVGGLPPSIPTGGTVHGIENLDQSIGPRVPTSQSTMAMSSLAPSQSMEPIGEWAADSNKMAMHTRSISEPDFGRSPKGQADTWKEASPGGVQDKGSAAGGTSRFGRFGFGSQLLQKTVGLVLKPRQGHQAKLGETNKFYYDEKLKRWVEEGAEPPAEEAAFPPPPTTTVFQHGTPEYNLKSAFQSEAFHNNGSQEFKSPSTADNIPGMPPLPPTTNQYSARGRMGVRSRYVDTFNQGGGNATSSFQSPLVPSIKPASGANQKFFVPTPVSNVEQSVGTPVNIEQNTSSTFEYPSFSLNDSSFQSPASPSIMNTQRYASMNNIMNKETNHNGSFSVHSRRTASWSGSYNDSFSPPPQRAEGKLLGEVLGMQPSIMLSNPSLVHSSMNGGSIGDDLHEVQL</sequence>
<keyword evidence="4 6" id="KW-0256">Endoplasmic reticulum</keyword>
<proteinExistence type="inferred from homology"/>
<feature type="region of interest" description="Disordered" evidence="7">
    <location>
        <begin position="1443"/>
        <end position="1464"/>
    </location>
</feature>
<accession>A0A830CAP8</accession>
<evidence type="ECO:0000313" key="11">
    <source>
        <dbReference type="Proteomes" id="UP000653305"/>
    </source>
</evidence>
<comment type="caution">
    <text evidence="10">The sequence shown here is derived from an EMBL/GenBank/DDBJ whole genome shotgun (WGS) entry which is preliminary data.</text>
</comment>
<dbReference type="GO" id="GO:0070973">
    <property type="term" value="P:protein localization to endoplasmic reticulum exit site"/>
    <property type="evidence" value="ECO:0007669"/>
    <property type="project" value="TreeGrafter"/>
</dbReference>
<dbReference type="EMBL" id="BMAC01000300">
    <property type="protein sequence ID" value="GFP93063.1"/>
    <property type="molecule type" value="Genomic_DNA"/>
</dbReference>
<reference evidence="10" key="1">
    <citation type="submission" date="2020-07" db="EMBL/GenBank/DDBJ databases">
        <title>Ethylene signaling mediates host invasion by parasitic plants.</title>
        <authorList>
            <person name="Yoshida S."/>
        </authorList>
    </citation>
    <scope>NUCLEOTIDE SEQUENCE</scope>
    <source>
        <strain evidence="10">Okayama</strain>
    </source>
</reference>
<feature type="region of interest" description="Disordered" evidence="7">
    <location>
        <begin position="453"/>
        <end position="475"/>
    </location>
</feature>
<evidence type="ECO:0000256" key="6">
    <source>
        <dbReference type="RuleBase" id="RU364101"/>
    </source>
</evidence>